<name>A0ABP6DBW2_9ACTN</name>
<keyword evidence="1" id="KW-0051">Antiviral defense</keyword>
<dbReference type="InterPro" id="IPR006116">
    <property type="entry name" value="NT_2-5OAS_ClassI-CCAase"/>
</dbReference>
<evidence type="ECO:0000313" key="3">
    <source>
        <dbReference type="Proteomes" id="UP001500151"/>
    </source>
</evidence>
<proteinExistence type="predicted"/>
<dbReference type="CDD" id="cd05400">
    <property type="entry name" value="NT_2-5OAS_ClassI-CCAase"/>
    <property type="match status" value="1"/>
</dbReference>
<evidence type="ECO:0000313" key="2">
    <source>
        <dbReference type="EMBL" id="GAA2640958.1"/>
    </source>
</evidence>
<dbReference type="EMBL" id="BAAASJ010000041">
    <property type="protein sequence ID" value="GAA2640958.1"/>
    <property type="molecule type" value="Genomic_DNA"/>
</dbReference>
<keyword evidence="3" id="KW-1185">Reference proteome</keyword>
<dbReference type="SUPFAM" id="SSF81301">
    <property type="entry name" value="Nucleotidyltransferase"/>
    <property type="match status" value="1"/>
</dbReference>
<gene>
    <name evidence="2" type="ORF">GCM10010307_41750</name>
</gene>
<dbReference type="Proteomes" id="UP001500151">
    <property type="component" value="Unassembled WGS sequence"/>
</dbReference>
<reference evidence="3" key="1">
    <citation type="journal article" date="2019" name="Int. J. Syst. Evol. Microbiol.">
        <title>The Global Catalogue of Microorganisms (GCM) 10K type strain sequencing project: providing services to taxonomists for standard genome sequencing and annotation.</title>
        <authorList>
            <consortium name="The Broad Institute Genomics Platform"/>
            <consortium name="The Broad Institute Genome Sequencing Center for Infectious Disease"/>
            <person name="Wu L."/>
            <person name="Ma J."/>
        </authorList>
    </citation>
    <scope>NUCLEOTIDE SEQUENCE [LARGE SCALE GENOMIC DNA]</scope>
    <source>
        <strain evidence="3">JCM 4524</strain>
    </source>
</reference>
<sequence>MLHGRSTRFQPGAAERQLEPLLLAIDRRIAITNSEYAEAKKRLNVLSSALTEGFSQEVYINGSIAHGDALSPLNDVDLGVVLGEPWAARERWRSPEAIMKCACEVIETLARKRYPGISAEFAGQKRAVVVQFGDDARKPYRDFTADVIVALDYQEGRGVLIPNLQRQGWDRSDPIKHSEMIRLANSSTDLSFNAVVRIAKQWNRETGQPLSSWNIKALALSCITRPTTLTEGLCTFFHYANEALSSGLTPDPAGIGAPIGLEMRRSKVLAHLTNACDTFDRVIENAASGSLLETRTSLHQLFPTLHIFPDCK</sequence>
<evidence type="ECO:0000256" key="1">
    <source>
        <dbReference type="ARBA" id="ARBA00023118"/>
    </source>
</evidence>
<accession>A0ABP6DBW2</accession>
<organism evidence="2 3">
    <name type="scientific">Streptomyces vastus</name>
    <dbReference type="NCBI Taxonomy" id="285451"/>
    <lineage>
        <taxon>Bacteria</taxon>
        <taxon>Bacillati</taxon>
        <taxon>Actinomycetota</taxon>
        <taxon>Actinomycetes</taxon>
        <taxon>Kitasatosporales</taxon>
        <taxon>Streptomycetaceae</taxon>
        <taxon>Streptomyces</taxon>
    </lineage>
</organism>
<dbReference type="InterPro" id="IPR043519">
    <property type="entry name" value="NT_sf"/>
</dbReference>
<dbReference type="RefSeq" id="WP_344391896.1">
    <property type="nucleotide sequence ID" value="NZ_BAAASJ010000041.1"/>
</dbReference>
<comment type="caution">
    <text evidence="2">The sequence shown here is derived from an EMBL/GenBank/DDBJ whole genome shotgun (WGS) entry which is preliminary data.</text>
</comment>
<protein>
    <recommendedName>
        <fullName evidence="4">Nucleotidyltransferase</fullName>
    </recommendedName>
</protein>
<evidence type="ECO:0008006" key="4">
    <source>
        <dbReference type="Google" id="ProtNLM"/>
    </source>
</evidence>